<dbReference type="GO" id="GO:0008528">
    <property type="term" value="F:G protein-coupled peptide receptor activity"/>
    <property type="evidence" value="ECO:0007669"/>
    <property type="project" value="TreeGrafter"/>
</dbReference>
<dbReference type="SUPFAM" id="SSF81321">
    <property type="entry name" value="Family A G protein-coupled receptor-like"/>
    <property type="match status" value="1"/>
</dbReference>
<keyword evidence="6" id="KW-0472">Membrane</keyword>
<dbReference type="GO" id="GO:0007218">
    <property type="term" value="P:neuropeptide signaling pathway"/>
    <property type="evidence" value="ECO:0007669"/>
    <property type="project" value="TreeGrafter"/>
</dbReference>
<organism evidence="7 8">
    <name type="scientific">Lymnaea stagnalis</name>
    <name type="common">Great pond snail</name>
    <name type="synonym">Helix stagnalis</name>
    <dbReference type="NCBI Taxonomy" id="6523"/>
    <lineage>
        <taxon>Eukaryota</taxon>
        <taxon>Metazoa</taxon>
        <taxon>Spiralia</taxon>
        <taxon>Lophotrochozoa</taxon>
        <taxon>Mollusca</taxon>
        <taxon>Gastropoda</taxon>
        <taxon>Heterobranchia</taxon>
        <taxon>Euthyneura</taxon>
        <taxon>Panpulmonata</taxon>
        <taxon>Hygrophila</taxon>
        <taxon>Lymnaeoidea</taxon>
        <taxon>Lymnaeidae</taxon>
        <taxon>Lymnaea</taxon>
    </lineage>
</organism>
<feature type="transmembrane region" description="Helical" evidence="6">
    <location>
        <begin position="138"/>
        <end position="161"/>
    </location>
</feature>
<accession>A0AAV2IL53</accession>
<evidence type="ECO:0000256" key="6">
    <source>
        <dbReference type="SAM" id="Phobius"/>
    </source>
</evidence>
<keyword evidence="5" id="KW-0807">Transducer</keyword>
<feature type="non-terminal residue" evidence="7">
    <location>
        <position position="1"/>
    </location>
</feature>
<evidence type="ECO:0000313" key="7">
    <source>
        <dbReference type="EMBL" id="CAL1546412.1"/>
    </source>
</evidence>
<feature type="transmembrane region" description="Helical" evidence="6">
    <location>
        <begin position="45"/>
        <end position="64"/>
    </location>
</feature>
<keyword evidence="3" id="KW-0297">G-protein coupled receptor</keyword>
<protein>
    <recommendedName>
        <fullName evidence="9">G-protein coupled receptors family 1 profile domain-containing protein</fullName>
    </recommendedName>
</protein>
<evidence type="ECO:0000256" key="4">
    <source>
        <dbReference type="ARBA" id="ARBA00023170"/>
    </source>
</evidence>
<comment type="subcellular location">
    <subcellularLocation>
        <location evidence="1">Cell membrane</location>
        <topology evidence="1">Multi-pass membrane protein</topology>
    </subcellularLocation>
</comment>
<evidence type="ECO:0008006" key="9">
    <source>
        <dbReference type="Google" id="ProtNLM"/>
    </source>
</evidence>
<evidence type="ECO:0000256" key="5">
    <source>
        <dbReference type="ARBA" id="ARBA00023224"/>
    </source>
</evidence>
<evidence type="ECO:0000256" key="2">
    <source>
        <dbReference type="ARBA" id="ARBA00022475"/>
    </source>
</evidence>
<keyword evidence="6" id="KW-0812">Transmembrane</keyword>
<feature type="transmembrane region" description="Helical" evidence="6">
    <location>
        <begin position="104"/>
        <end position="126"/>
    </location>
</feature>
<comment type="caution">
    <text evidence="7">The sequence shown here is derived from an EMBL/GenBank/DDBJ whole genome shotgun (WGS) entry which is preliminary data.</text>
</comment>
<reference evidence="7 8" key="1">
    <citation type="submission" date="2024-04" db="EMBL/GenBank/DDBJ databases">
        <authorList>
            <consortium name="Genoscope - CEA"/>
            <person name="William W."/>
        </authorList>
    </citation>
    <scope>NUCLEOTIDE SEQUENCE [LARGE SCALE GENOMIC DNA]</scope>
</reference>
<dbReference type="AlphaFoldDB" id="A0AAV2IL53"/>
<gene>
    <name evidence="7" type="ORF">GSLYS_00019789001</name>
</gene>
<keyword evidence="4" id="KW-0675">Receptor</keyword>
<evidence type="ECO:0000256" key="3">
    <source>
        <dbReference type="ARBA" id="ARBA00023040"/>
    </source>
</evidence>
<sequence length="336" mass="37409">LVTDNQFAAIEGLYSAVGTIVSLFGLVTNAITIKTFVAMGADDGVTVSFLCLSSAEFVCFLAFLGQELSMTLWVIEMISGYRIVFFIQPMAFNNFFGNIRNCLFTIPVLMTVYLSVAKCMCVVKPLHFKNMFPVRRTLWIKAGFCIFAIVSYVPIFASIGVPELYDGNINKTRPMLWISPELDVIKNVVWTTRDSVPCFASEVIIIICIYVMSDSLMRATKFRSSSTSGGMSTGIRGGHLKSGKNIERNTCQLGGTELQVIKQVVLISVVYIVGNTPKIVVFLAMSVVPDLNIGQRHQNLAVILANTRELIEMIMSAVNIFIYYEYNSKFRSLCKY</sequence>
<dbReference type="Proteomes" id="UP001497497">
    <property type="component" value="Unassembled WGS sequence"/>
</dbReference>
<evidence type="ECO:0000313" key="8">
    <source>
        <dbReference type="Proteomes" id="UP001497497"/>
    </source>
</evidence>
<keyword evidence="6" id="KW-1133">Transmembrane helix</keyword>
<keyword evidence="8" id="KW-1185">Reference proteome</keyword>
<name>A0AAV2IL53_LYMST</name>
<feature type="transmembrane region" description="Helical" evidence="6">
    <location>
        <begin position="12"/>
        <end position="33"/>
    </location>
</feature>
<dbReference type="GO" id="GO:0005886">
    <property type="term" value="C:plasma membrane"/>
    <property type="evidence" value="ECO:0007669"/>
    <property type="project" value="UniProtKB-SubCell"/>
</dbReference>
<keyword evidence="2" id="KW-1003">Cell membrane</keyword>
<dbReference type="EMBL" id="CAXITT010000807">
    <property type="protein sequence ID" value="CAL1546412.1"/>
    <property type="molecule type" value="Genomic_DNA"/>
</dbReference>
<dbReference type="PANTHER" id="PTHR24230">
    <property type="entry name" value="G-PROTEIN COUPLED RECEPTOR"/>
    <property type="match status" value="1"/>
</dbReference>
<feature type="transmembrane region" description="Helical" evidence="6">
    <location>
        <begin position="199"/>
        <end position="217"/>
    </location>
</feature>
<dbReference type="Gene3D" id="1.20.1070.10">
    <property type="entry name" value="Rhodopsin 7-helix transmembrane proteins"/>
    <property type="match status" value="1"/>
</dbReference>
<evidence type="ECO:0000256" key="1">
    <source>
        <dbReference type="ARBA" id="ARBA00004651"/>
    </source>
</evidence>
<proteinExistence type="predicted"/>